<evidence type="ECO:0000313" key="3">
    <source>
        <dbReference type="EMBL" id="TQM34009.1"/>
    </source>
</evidence>
<comment type="caution">
    <text evidence="3">The sequence shown here is derived from an EMBL/GenBank/DDBJ whole genome shotgun (WGS) entry which is preliminary data.</text>
</comment>
<dbReference type="RefSeq" id="WP_141892534.1">
    <property type="nucleotide sequence ID" value="NZ_BAABLH010000020.1"/>
</dbReference>
<evidence type="ECO:0000313" key="4">
    <source>
        <dbReference type="Proteomes" id="UP000320235"/>
    </source>
</evidence>
<evidence type="ECO:0000256" key="2">
    <source>
        <dbReference type="SAM" id="Phobius"/>
    </source>
</evidence>
<evidence type="ECO:0000256" key="1">
    <source>
        <dbReference type="SAM" id="MobiDB-lite"/>
    </source>
</evidence>
<keyword evidence="2" id="KW-1133">Transmembrane helix</keyword>
<dbReference type="Proteomes" id="UP000320235">
    <property type="component" value="Unassembled WGS sequence"/>
</dbReference>
<proteinExistence type="predicted"/>
<organism evidence="3 4">
    <name type="scientific">Microbacterium kyungheense</name>
    <dbReference type="NCBI Taxonomy" id="1263636"/>
    <lineage>
        <taxon>Bacteria</taxon>
        <taxon>Bacillati</taxon>
        <taxon>Actinomycetota</taxon>
        <taxon>Actinomycetes</taxon>
        <taxon>Micrococcales</taxon>
        <taxon>Microbacteriaceae</taxon>
        <taxon>Microbacterium</taxon>
    </lineage>
</organism>
<dbReference type="Pfam" id="PF12277">
    <property type="entry name" value="DUF3618"/>
    <property type="match status" value="1"/>
</dbReference>
<dbReference type="OrthoDB" id="3218417at2"/>
<keyword evidence="2" id="KW-0812">Transmembrane</keyword>
<feature type="compositionally biased region" description="Basic and acidic residues" evidence="1">
    <location>
        <begin position="169"/>
        <end position="184"/>
    </location>
</feature>
<sequence length="203" mass="21255">MSNPDQIRADIEATRGELGRDVDALADKVSPPKIMERQRTRVRQAFGDVRDHVMGVADDVEDTARGAAGDVGDALSELPGKARRTAQGAPIVVGLLAAGVGFLVASLIPATDTEKHLSTALRDRAQPMVDKAMEVAKDAAQDVAAELKGPAQDAVEEVKESAMSSAQTVKDEAQHTAERVKENVTENAGGSDRMNTGGPGSMG</sequence>
<keyword evidence="2" id="KW-0472">Membrane</keyword>
<dbReference type="InterPro" id="IPR022062">
    <property type="entry name" value="DUF3618"/>
</dbReference>
<feature type="region of interest" description="Disordered" evidence="1">
    <location>
        <begin position="163"/>
        <end position="203"/>
    </location>
</feature>
<dbReference type="SUPFAM" id="SSF58113">
    <property type="entry name" value="Apolipoprotein A-I"/>
    <property type="match status" value="1"/>
</dbReference>
<keyword evidence="4" id="KW-1185">Reference proteome</keyword>
<accession>A0A543FJG0</accession>
<name>A0A543FJG0_9MICO</name>
<feature type="transmembrane region" description="Helical" evidence="2">
    <location>
        <begin position="88"/>
        <end position="108"/>
    </location>
</feature>
<reference evidence="3 4" key="1">
    <citation type="submission" date="2019-06" db="EMBL/GenBank/DDBJ databases">
        <title>Sequencing the genomes of 1000 actinobacteria strains.</title>
        <authorList>
            <person name="Klenk H.-P."/>
        </authorList>
    </citation>
    <scope>NUCLEOTIDE SEQUENCE [LARGE SCALE GENOMIC DNA]</scope>
    <source>
        <strain evidence="3 4">DSM 105492</strain>
    </source>
</reference>
<dbReference type="AlphaFoldDB" id="A0A543FJG0"/>
<protein>
    <submittedName>
        <fullName evidence="3">Uncharacterized protein DUF3618</fullName>
    </submittedName>
</protein>
<gene>
    <name evidence="3" type="ORF">FB391_0296</name>
</gene>
<dbReference type="EMBL" id="VFPE01000001">
    <property type="protein sequence ID" value="TQM34009.1"/>
    <property type="molecule type" value="Genomic_DNA"/>
</dbReference>
<dbReference type="Gene3D" id="6.10.140.1430">
    <property type="match status" value="1"/>
</dbReference>